<dbReference type="GO" id="GO:0051959">
    <property type="term" value="F:dynein light intermediate chain binding"/>
    <property type="evidence" value="ECO:0007669"/>
    <property type="project" value="InterPro"/>
</dbReference>
<protein>
    <recommendedName>
        <fullName evidence="7">Cytoplasmic dynein 2 heavy chain 1</fullName>
    </recommendedName>
</protein>
<dbReference type="Gene3D" id="1.20.1270.280">
    <property type="match status" value="1"/>
</dbReference>
<evidence type="ECO:0000259" key="3">
    <source>
        <dbReference type="Pfam" id="PF18198"/>
    </source>
</evidence>
<feature type="domain" description="Dynein heavy chain C-terminal" evidence="4">
    <location>
        <begin position="631"/>
        <end position="900"/>
    </location>
</feature>
<dbReference type="InterPro" id="IPR041658">
    <property type="entry name" value="AAA_lid_11"/>
</dbReference>
<dbReference type="InterPro" id="IPR041228">
    <property type="entry name" value="Dynein_C"/>
</dbReference>
<evidence type="ECO:0000259" key="1">
    <source>
        <dbReference type="Pfam" id="PF03028"/>
    </source>
</evidence>
<dbReference type="InterPro" id="IPR035706">
    <property type="entry name" value="AAA_9"/>
</dbReference>
<dbReference type="Pfam" id="PF03028">
    <property type="entry name" value="Dynein_heavy"/>
    <property type="match status" value="1"/>
</dbReference>
<dbReference type="InterPro" id="IPR004273">
    <property type="entry name" value="Dynein_heavy_D6_P-loop"/>
</dbReference>
<accession>A0AAW0Y167</accession>
<dbReference type="InterPro" id="IPR026983">
    <property type="entry name" value="DHC"/>
</dbReference>
<dbReference type="FunFam" id="1.20.1270.280:FF:000006">
    <property type="entry name" value="Dynein cytoplasmic 2 heavy chain 1"/>
    <property type="match status" value="1"/>
</dbReference>
<dbReference type="Pfam" id="PF18198">
    <property type="entry name" value="AAA_lid_11"/>
    <property type="match status" value="1"/>
</dbReference>
<gene>
    <name evidence="5" type="ORF">OTU49_000292</name>
</gene>
<feature type="non-terminal residue" evidence="5">
    <location>
        <position position="1"/>
    </location>
</feature>
<dbReference type="PANTHER" id="PTHR45703">
    <property type="entry name" value="DYNEIN HEAVY CHAIN"/>
    <property type="match status" value="1"/>
</dbReference>
<dbReference type="Gene3D" id="1.10.8.720">
    <property type="entry name" value="Region D6 of dynein motor"/>
    <property type="match status" value="1"/>
</dbReference>
<dbReference type="EMBL" id="JARKIK010000019">
    <property type="protein sequence ID" value="KAK8745615.1"/>
    <property type="molecule type" value="Genomic_DNA"/>
</dbReference>
<dbReference type="AlphaFoldDB" id="A0AAW0Y167"/>
<dbReference type="GO" id="GO:0030286">
    <property type="term" value="C:dynein complex"/>
    <property type="evidence" value="ECO:0007669"/>
    <property type="project" value="InterPro"/>
</dbReference>
<dbReference type="InterPro" id="IPR042219">
    <property type="entry name" value="AAA_lid_11_sf"/>
</dbReference>
<evidence type="ECO:0000313" key="5">
    <source>
        <dbReference type="EMBL" id="KAK8745615.1"/>
    </source>
</evidence>
<dbReference type="Proteomes" id="UP001445076">
    <property type="component" value="Unassembled WGS sequence"/>
</dbReference>
<dbReference type="Gene3D" id="3.10.490.20">
    <property type="match status" value="1"/>
</dbReference>
<keyword evidence="6" id="KW-1185">Reference proteome</keyword>
<dbReference type="Gene3D" id="1.10.8.1220">
    <property type="match status" value="1"/>
</dbReference>
<dbReference type="FunFam" id="1.10.8.720:FF:000006">
    <property type="entry name" value="cytoplasmic dynein 2 heavy chain 1"/>
    <property type="match status" value="1"/>
</dbReference>
<evidence type="ECO:0000259" key="2">
    <source>
        <dbReference type="Pfam" id="PF12781"/>
    </source>
</evidence>
<dbReference type="GO" id="GO:0008569">
    <property type="term" value="F:minus-end-directed microtubule motor activity"/>
    <property type="evidence" value="ECO:0007669"/>
    <property type="project" value="InterPro"/>
</dbReference>
<sequence>LLAATLQVEKPELEVRRTDLLRQEEDLKIQLVTLEDHLLTTLAESQGNILENKELLASLEQAKSSSATIESSLKESGSLQESLENERKAYLPLSQAAANLYFVISDLSKLNNMYRFSLGAFHNLFHKALQTPQDGSSTDQRIKSLQRALIDLVYSYISRSLFKADRLMFALHLVHGMYPELFRENEWEAFIGQLVTDVRTDATEVKEALPKWIDEERAFAISLLKQTFPTMYEMLHLDDLSMWSGFARSSHCETDLPVQLGQKLSGFQHLLLIQALRPDRLQSAMVNFATRALGMKELSPPALNLRRLLPETSAGEPIMIIISPGADPSQELLELVKNTVGNNSYNEVAMGQGQSEIAIKLLHDCASAGHWLCLKNLHLVTAWLPTLEKELNSLQPHKDFRLWLTAEPHTKFTPIILQTSLKVTYEAPAGIKKNLQRTYDSWTPEIVARGNNVSRSQALFVLAWFHAVVQERRTYIPQGWSKFYEFSLADLKAGLDILDRLFNQEGTGEIKWNFIHGLFENAIYGGRIDNVWDLRILTAYLYTFFTSDVIGGRKLSHNQLAQNMVLPTTVNYQDFTALIRSLPEEDDPAYFGLPANIERSWQRIVSSQVIAQLKVLMRSPELASRFDREKWHSQLSPVLNLWKKLNQGANLIQAKVSIPASSSESPVKAFIQLEYFSVVSIVQTVHRSLAQLSKVIRGTLLLTTSVQELADSLLRQETPGSWQKMWEGPEDPLDYLRSIIRRALGIGKWLAKSDQNSLLKEALDLSELLHPATFLNALRQQTAREYGTSMDNLEFVTSWSRGGIPDAKVAMKWCGLQMEGATFDGSRLMHNSHDSPSITVAPLCTVAWMPKDLGTRMYHEELLSVPVYAASDREQLVGSIDLPCPSPHYEWRQAGLALFLMT</sequence>
<dbReference type="GO" id="GO:0045505">
    <property type="term" value="F:dynein intermediate chain binding"/>
    <property type="evidence" value="ECO:0007669"/>
    <property type="project" value="InterPro"/>
</dbReference>
<dbReference type="PANTHER" id="PTHR45703:SF22">
    <property type="entry name" value="DYNEIN CYTOPLASMIC 2 HEAVY CHAIN 1"/>
    <property type="match status" value="1"/>
</dbReference>
<reference evidence="5 6" key="1">
    <citation type="journal article" date="2024" name="BMC Genomics">
        <title>Genome assembly of redclaw crayfish (Cherax quadricarinatus) provides insights into its immune adaptation and hypoxia tolerance.</title>
        <authorList>
            <person name="Liu Z."/>
            <person name="Zheng J."/>
            <person name="Li H."/>
            <person name="Fang K."/>
            <person name="Wang S."/>
            <person name="He J."/>
            <person name="Zhou D."/>
            <person name="Weng S."/>
            <person name="Chi M."/>
            <person name="Gu Z."/>
            <person name="He J."/>
            <person name="Li F."/>
            <person name="Wang M."/>
        </authorList>
    </citation>
    <scope>NUCLEOTIDE SEQUENCE [LARGE SCALE GENOMIC DNA]</scope>
    <source>
        <strain evidence="5">ZL_2023a</strain>
    </source>
</reference>
<feature type="domain" description="Dynein heavy chain region D6 P-loop" evidence="1">
    <location>
        <begin position="315"/>
        <end position="424"/>
    </location>
</feature>
<proteinExistence type="predicted"/>
<name>A0AAW0Y167_CHEQU</name>
<evidence type="ECO:0008006" key="7">
    <source>
        <dbReference type="Google" id="ProtNLM"/>
    </source>
</evidence>
<dbReference type="Gene3D" id="3.40.50.300">
    <property type="entry name" value="P-loop containing nucleotide triphosphate hydrolases"/>
    <property type="match status" value="1"/>
</dbReference>
<dbReference type="Pfam" id="PF12781">
    <property type="entry name" value="AAA_9"/>
    <property type="match status" value="1"/>
</dbReference>
<comment type="caution">
    <text evidence="5">The sequence shown here is derived from an EMBL/GenBank/DDBJ whole genome shotgun (WGS) entry which is preliminary data.</text>
</comment>
<organism evidence="5 6">
    <name type="scientific">Cherax quadricarinatus</name>
    <name type="common">Australian red claw crayfish</name>
    <dbReference type="NCBI Taxonomy" id="27406"/>
    <lineage>
        <taxon>Eukaryota</taxon>
        <taxon>Metazoa</taxon>
        <taxon>Ecdysozoa</taxon>
        <taxon>Arthropoda</taxon>
        <taxon>Crustacea</taxon>
        <taxon>Multicrustacea</taxon>
        <taxon>Malacostraca</taxon>
        <taxon>Eumalacostraca</taxon>
        <taxon>Eucarida</taxon>
        <taxon>Decapoda</taxon>
        <taxon>Pleocyemata</taxon>
        <taxon>Astacidea</taxon>
        <taxon>Parastacoidea</taxon>
        <taxon>Parastacidae</taxon>
        <taxon>Cherax</taxon>
    </lineage>
</organism>
<dbReference type="FunFam" id="3.40.50.300:FF:000710">
    <property type="entry name" value="Cytoplasmic dynein 2 heavy chain 1"/>
    <property type="match status" value="1"/>
</dbReference>
<dbReference type="Gene3D" id="6.10.140.1060">
    <property type="match status" value="1"/>
</dbReference>
<dbReference type="InterPro" id="IPR043160">
    <property type="entry name" value="Dynein_C_barrel"/>
</dbReference>
<evidence type="ECO:0000313" key="6">
    <source>
        <dbReference type="Proteomes" id="UP001445076"/>
    </source>
</evidence>
<dbReference type="Pfam" id="PF18199">
    <property type="entry name" value="Dynein_C"/>
    <property type="match status" value="1"/>
</dbReference>
<dbReference type="GO" id="GO:0007018">
    <property type="term" value="P:microtubule-based movement"/>
    <property type="evidence" value="ECO:0007669"/>
    <property type="project" value="InterPro"/>
</dbReference>
<evidence type="ECO:0000259" key="4">
    <source>
        <dbReference type="Pfam" id="PF18199"/>
    </source>
</evidence>
<feature type="domain" description="Dynein heavy chain AAA lid" evidence="3">
    <location>
        <begin position="457"/>
        <end position="596"/>
    </location>
</feature>
<dbReference type="FunFam" id="1.10.8.1220:FF:000003">
    <property type="entry name" value="Dynein cytoplasmic 2 heavy chain 1"/>
    <property type="match status" value="1"/>
</dbReference>
<dbReference type="InterPro" id="IPR027417">
    <property type="entry name" value="P-loop_NTPase"/>
</dbReference>
<feature type="domain" description="Dynein heavy chain ATP-binding dynein motor region" evidence="2">
    <location>
        <begin position="1"/>
        <end position="69"/>
    </location>
</feature>